<evidence type="ECO:0000256" key="1">
    <source>
        <dbReference type="SAM" id="SignalP"/>
    </source>
</evidence>
<dbReference type="AlphaFoldDB" id="A0A0S7BQ56"/>
<dbReference type="CDD" id="cd00146">
    <property type="entry name" value="PKD"/>
    <property type="match status" value="2"/>
</dbReference>
<dbReference type="SMART" id="SM00089">
    <property type="entry name" value="PKD"/>
    <property type="match status" value="2"/>
</dbReference>
<dbReference type="InterPro" id="IPR013783">
    <property type="entry name" value="Ig-like_fold"/>
</dbReference>
<accession>A0A0S7BQ56</accession>
<proteinExistence type="predicted"/>
<keyword evidence="4" id="KW-1185">Reference proteome</keyword>
<evidence type="ECO:0000259" key="2">
    <source>
        <dbReference type="PROSITE" id="PS50093"/>
    </source>
</evidence>
<feature type="chain" id="PRO_5006633069" evidence="1">
    <location>
        <begin position="23"/>
        <end position="587"/>
    </location>
</feature>
<keyword evidence="1" id="KW-0732">Signal</keyword>
<evidence type="ECO:0000313" key="3">
    <source>
        <dbReference type="EMBL" id="GAP42317.1"/>
    </source>
</evidence>
<dbReference type="RefSeq" id="WP_062037846.1">
    <property type="nucleotide sequence ID" value="NZ_DF968182.1"/>
</dbReference>
<reference evidence="3" key="1">
    <citation type="journal article" date="2015" name="Genome Announc.">
        <title>Draft Genome Sequence of Bacteroidales Strain TBC1, a Novel Isolate from a Methanogenic Wastewater Treatment System.</title>
        <authorList>
            <person name="Tourlousse D.M."/>
            <person name="Matsuura N."/>
            <person name="Sun L."/>
            <person name="Toyonaga M."/>
            <person name="Kuroda K."/>
            <person name="Ohashi A."/>
            <person name="Cruz R."/>
            <person name="Yamaguchi T."/>
            <person name="Sekiguchi Y."/>
        </authorList>
    </citation>
    <scope>NUCLEOTIDE SEQUENCE [LARGE SCALE GENOMIC DNA]</scope>
    <source>
        <strain evidence="3">TBC1</strain>
    </source>
</reference>
<dbReference type="Proteomes" id="UP000053091">
    <property type="component" value="Unassembled WGS sequence"/>
</dbReference>
<dbReference type="InterPro" id="IPR000601">
    <property type="entry name" value="PKD_dom"/>
</dbReference>
<name>A0A0S7BQ56_9BACT</name>
<dbReference type="InterPro" id="IPR035986">
    <property type="entry name" value="PKD_dom_sf"/>
</dbReference>
<dbReference type="PROSITE" id="PS50093">
    <property type="entry name" value="PKD"/>
    <property type="match status" value="2"/>
</dbReference>
<dbReference type="OrthoDB" id="1116290at2"/>
<protein>
    <submittedName>
        <fullName evidence="3">Protein containing PKD repeat</fullName>
    </submittedName>
</protein>
<feature type="domain" description="PKD" evidence="2">
    <location>
        <begin position="63"/>
        <end position="110"/>
    </location>
</feature>
<dbReference type="EMBL" id="DF968182">
    <property type="protein sequence ID" value="GAP42317.1"/>
    <property type="molecule type" value="Genomic_DNA"/>
</dbReference>
<feature type="domain" description="PKD" evidence="2">
    <location>
        <begin position="341"/>
        <end position="382"/>
    </location>
</feature>
<organism evidence="3">
    <name type="scientific">Lentimicrobium saccharophilum</name>
    <dbReference type="NCBI Taxonomy" id="1678841"/>
    <lineage>
        <taxon>Bacteria</taxon>
        <taxon>Pseudomonadati</taxon>
        <taxon>Bacteroidota</taxon>
        <taxon>Bacteroidia</taxon>
        <taxon>Bacteroidales</taxon>
        <taxon>Lentimicrobiaceae</taxon>
        <taxon>Lentimicrobium</taxon>
    </lineage>
</organism>
<evidence type="ECO:0000313" key="4">
    <source>
        <dbReference type="Proteomes" id="UP000053091"/>
    </source>
</evidence>
<gene>
    <name evidence="3" type="ORF">TBC1_11446</name>
</gene>
<dbReference type="InterPro" id="IPR022409">
    <property type="entry name" value="PKD/Chitinase_dom"/>
</dbReference>
<feature type="signal peptide" evidence="1">
    <location>
        <begin position="1"/>
        <end position="22"/>
    </location>
</feature>
<dbReference type="SUPFAM" id="SSF49299">
    <property type="entry name" value="PKD domain"/>
    <property type="match status" value="2"/>
</dbReference>
<dbReference type="STRING" id="1678841.TBC1_11446"/>
<dbReference type="Gene3D" id="2.60.40.10">
    <property type="entry name" value="Immunoglobulins"/>
    <property type="match status" value="2"/>
</dbReference>
<dbReference type="Pfam" id="PF18911">
    <property type="entry name" value="PKD_4"/>
    <property type="match status" value="2"/>
</dbReference>
<sequence>MKQFFRIQWAMLLLLAISQLTACKKDKEDDVIASFTYKVDEADFRKVAFKSYANAINEAPEITWDFGDNTTLPGETEPVHTYQAEGVYTVTLTATASNGAKDVYTVQVVIADPDVELAKLVGATEKTWKLLRDVSTGRYPLEVGPANFSSIWWAMGRQNDELANRPCMLNDEWIFRRGGEMEFDSKGDYWAEGGIFFPSNICASTDQMVGLSGEDLSAWGSGVHSFELTSGDQPTLKVIGLGAFIGLSKVATDAEVRVPQQSVTYSIIKLTDGPVDTLILQTSYMTGGTAPQPAYWRFVLVHYDNPLDEPPIPGPAPTAEFSFTASGRTITVTNTSTLADSYLWEFGDGQTSTENNPVHNYATDGAFNIKLTATNANGFSTAMKFHFISKEGIVATDIQGGAWKVRLDEKSIFVGPDMASDGWWSLPLSYLDGSSTGTDDWSCIANDEFIFSAGSVYEYKTNGDARNDGYFGGTNGCISDDEIAASGNGAAFGSGVHTWAFTPASGSDRAKITLTNGANRAAFIGFYKGYFGGENLNASDPPNGGNSTNTYEVVGYASTGSKEYLFVTVDVSAAHDGSSSWSAVLER</sequence>